<comment type="caution">
    <text evidence="4">The sequence shown here is derived from an EMBL/GenBank/DDBJ whole genome shotgun (WGS) entry which is preliminary data.</text>
</comment>
<dbReference type="PANTHER" id="PTHR43584:SF5">
    <property type="entry name" value="PROTEIN LICC"/>
    <property type="match status" value="1"/>
</dbReference>
<sequence>MRAILLAAGMGTRLRPLTLTTPKSLVEVNGKPMLEKQIEFLREKGVQEIIVVTGYLHEKFNYLTEKYGVTLVHNDKYNQYNNIYTMYLVREYLTDSYVIDADVYLHRNFLLKNPQTSLYFSSKKPDFKNEWVLRYDENDRIYDIEVRDGNDDYILCGISYWSKQDAEKIQASLEQIIAAGNFTDLYWDDVVKQNLSSLQVHLHRIQSDDSFEIDSLEDLRKMQEILKLQDTK</sequence>
<accession>A0ABT6H9T1</accession>
<dbReference type="InterPro" id="IPR029044">
    <property type="entry name" value="Nucleotide-diphossugar_trans"/>
</dbReference>
<evidence type="ECO:0000313" key="4">
    <source>
        <dbReference type="EMBL" id="MDG5755121.1"/>
    </source>
</evidence>
<evidence type="ECO:0000259" key="3">
    <source>
        <dbReference type="Pfam" id="PF00483"/>
    </source>
</evidence>
<dbReference type="SUPFAM" id="SSF53448">
    <property type="entry name" value="Nucleotide-diphospho-sugar transferases"/>
    <property type="match status" value="1"/>
</dbReference>
<dbReference type="InterPro" id="IPR017189">
    <property type="entry name" value="CTP-phospocholine_CTT"/>
</dbReference>
<feature type="domain" description="Nucleotidyl transferase" evidence="3">
    <location>
        <begin position="3"/>
        <end position="97"/>
    </location>
</feature>
<keyword evidence="2" id="KW-0548">Nucleotidyltransferase</keyword>
<dbReference type="Proteomes" id="UP001218246">
    <property type="component" value="Unassembled WGS sequence"/>
</dbReference>
<dbReference type="PIRSF" id="PIRSF037382">
    <property type="entry name" value="CCT_LicC"/>
    <property type="match status" value="1"/>
</dbReference>
<protein>
    <submittedName>
        <fullName evidence="4">NTP transferase domain-containing protein</fullName>
    </submittedName>
</protein>
<reference evidence="4 5" key="1">
    <citation type="submission" date="2023-04" db="EMBL/GenBank/DDBJ databases">
        <title>Ectobacillus antri isolated from activated sludge.</title>
        <authorList>
            <person name="Yan P."/>
            <person name="Liu X."/>
        </authorList>
    </citation>
    <scope>NUCLEOTIDE SEQUENCE [LARGE SCALE GENOMIC DNA]</scope>
    <source>
        <strain evidence="4 5">C18H</strain>
    </source>
</reference>
<dbReference type="InterPro" id="IPR005835">
    <property type="entry name" value="NTP_transferase_dom"/>
</dbReference>
<dbReference type="Gene3D" id="3.90.550.10">
    <property type="entry name" value="Spore Coat Polysaccharide Biosynthesis Protein SpsA, Chain A"/>
    <property type="match status" value="1"/>
</dbReference>
<keyword evidence="1 4" id="KW-0808">Transferase</keyword>
<dbReference type="EMBL" id="JARULN010000019">
    <property type="protein sequence ID" value="MDG5755121.1"/>
    <property type="molecule type" value="Genomic_DNA"/>
</dbReference>
<evidence type="ECO:0000256" key="2">
    <source>
        <dbReference type="ARBA" id="ARBA00022695"/>
    </source>
</evidence>
<dbReference type="Pfam" id="PF00483">
    <property type="entry name" value="NTP_transferase"/>
    <property type="match status" value="1"/>
</dbReference>
<evidence type="ECO:0000256" key="1">
    <source>
        <dbReference type="ARBA" id="ARBA00022679"/>
    </source>
</evidence>
<keyword evidence="5" id="KW-1185">Reference proteome</keyword>
<dbReference type="InterPro" id="IPR050065">
    <property type="entry name" value="GlmU-like"/>
</dbReference>
<dbReference type="CDD" id="cd02523">
    <property type="entry name" value="PC_cytidylyltransferase"/>
    <property type="match status" value="1"/>
</dbReference>
<organism evidence="4 5">
    <name type="scientific">Ectobacillus antri</name>
    <dbReference type="NCBI Taxonomy" id="2486280"/>
    <lineage>
        <taxon>Bacteria</taxon>
        <taxon>Bacillati</taxon>
        <taxon>Bacillota</taxon>
        <taxon>Bacilli</taxon>
        <taxon>Bacillales</taxon>
        <taxon>Bacillaceae</taxon>
        <taxon>Ectobacillus</taxon>
    </lineage>
</organism>
<proteinExistence type="predicted"/>
<gene>
    <name evidence="4" type="ORF">P6P90_14320</name>
</gene>
<dbReference type="PANTHER" id="PTHR43584">
    <property type="entry name" value="NUCLEOTIDYL TRANSFERASE"/>
    <property type="match status" value="1"/>
</dbReference>
<evidence type="ECO:0000313" key="5">
    <source>
        <dbReference type="Proteomes" id="UP001218246"/>
    </source>
</evidence>
<dbReference type="RefSeq" id="WP_124564209.1">
    <property type="nucleotide sequence ID" value="NZ_JARRRY010000010.1"/>
</dbReference>
<dbReference type="GO" id="GO:0016740">
    <property type="term" value="F:transferase activity"/>
    <property type="evidence" value="ECO:0007669"/>
    <property type="project" value="UniProtKB-KW"/>
</dbReference>
<name>A0ABT6H9T1_9BACI</name>